<keyword evidence="1" id="KW-1133">Transmembrane helix</keyword>
<organism evidence="3 4">
    <name type="scientific">Bondarzewia mesenterica</name>
    <dbReference type="NCBI Taxonomy" id="1095465"/>
    <lineage>
        <taxon>Eukaryota</taxon>
        <taxon>Fungi</taxon>
        <taxon>Dikarya</taxon>
        <taxon>Basidiomycota</taxon>
        <taxon>Agaricomycotina</taxon>
        <taxon>Agaricomycetes</taxon>
        <taxon>Russulales</taxon>
        <taxon>Bondarzewiaceae</taxon>
        <taxon>Bondarzewia</taxon>
    </lineage>
</organism>
<evidence type="ECO:0000259" key="2">
    <source>
        <dbReference type="PROSITE" id="PS50177"/>
    </source>
</evidence>
<protein>
    <recommendedName>
        <fullName evidence="2">NTF2 domain-containing protein</fullName>
    </recommendedName>
</protein>
<dbReference type="InterPro" id="IPR045875">
    <property type="entry name" value="NTF2"/>
</dbReference>
<comment type="caution">
    <text evidence="3">The sequence shown here is derived from an EMBL/GenBank/DDBJ whole genome shotgun (WGS) entry which is preliminary data.</text>
</comment>
<dbReference type="InterPro" id="IPR032710">
    <property type="entry name" value="NTF2-like_dom_sf"/>
</dbReference>
<keyword evidence="1" id="KW-0472">Membrane</keyword>
<proteinExistence type="predicted"/>
<dbReference type="PROSITE" id="PS50177">
    <property type="entry name" value="NTF2_DOMAIN"/>
    <property type="match status" value="1"/>
</dbReference>
<feature type="domain" description="NTF2" evidence="2">
    <location>
        <begin position="76"/>
        <end position="256"/>
    </location>
</feature>
<name>A0A4S4LVR1_9AGAM</name>
<keyword evidence="4" id="KW-1185">Reference proteome</keyword>
<sequence>MGISIFCRVLHLYPLSNSFLYCCSPHERRKNDHRRTTNAYYVSDIVLGHRDLFAVCDEAANDDHTDQRRHRNRGARADHFTRLYYTAYDSPTRVDDLPNFYRPNSALTWNGTPFEGAQGVRALLRDMPKTKHEVQSFDCHPIPGAFVVPFPLPFTHHLCSFYPPSLFPILIPSIVVVVVVAIYKTGSQPPFLLVTVSGTVTHGGGPTANPTSAPPKTIEGHPRVFAQTFMLVPDAAATTKVGEVAKYYISADALRFVG</sequence>
<accession>A0A4S4LVR1</accession>
<dbReference type="AlphaFoldDB" id="A0A4S4LVR1"/>
<dbReference type="Gene3D" id="3.10.450.50">
    <property type="match status" value="1"/>
</dbReference>
<gene>
    <name evidence="3" type="ORF">EW146_g4028</name>
</gene>
<evidence type="ECO:0000313" key="4">
    <source>
        <dbReference type="Proteomes" id="UP000310158"/>
    </source>
</evidence>
<reference evidence="3 4" key="1">
    <citation type="submission" date="2019-02" db="EMBL/GenBank/DDBJ databases">
        <title>Genome sequencing of the rare red list fungi Bondarzewia mesenterica.</title>
        <authorList>
            <person name="Buettner E."/>
            <person name="Kellner H."/>
        </authorList>
    </citation>
    <scope>NUCLEOTIDE SEQUENCE [LARGE SCALE GENOMIC DNA]</scope>
    <source>
        <strain evidence="3 4">DSM 108281</strain>
    </source>
</reference>
<keyword evidence="1" id="KW-0812">Transmembrane</keyword>
<feature type="transmembrane region" description="Helical" evidence="1">
    <location>
        <begin position="161"/>
        <end position="183"/>
    </location>
</feature>
<dbReference type="Proteomes" id="UP000310158">
    <property type="component" value="Unassembled WGS sequence"/>
</dbReference>
<dbReference type="GO" id="GO:0006913">
    <property type="term" value="P:nucleocytoplasmic transport"/>
    <property type="evidence" value="ECO:0007669"/>
    <property type="project" value="InterPro"/>
</dbReference>
<dbReference type="Pfam" id="PF02136">
    <property type="entry name" value="NTF2"/>
    <property type="match status" value="1"/>
</dbReference>
<dbReference type="PANTHER" id="PTHR12612">
    <property type="entry name" value="NUCLEAR TRANSPORT FACTOR 2"/>
    <property type="match status" value="1"/>
</dbReference>
<dbReference type="OrthoDB" id="25408at2759"/>
<evidence type="ECO:0000256" key="1">
    <source>
        <dbReference type="SAM" id="Phobius"/>
    </source>
</evidence>
<dbReference type="EMBL" id="SGPL01000148">
    <property type="protein sequence ID" value="THH16646.1"/>
    <property type="molecule type" value="Genomic_DNA"/>
</dbReference>
<evidence type="ECO:0000313" key="3">
    <source>
        <dbReference type="EMBL" id="THH16646.1"/>
    </source>
</evidence>
<dbReference type="SUPFAM" id="SSF54427">
    <property type="entry name" value="NTF2-like"/>
    <property type="match status" value="1"/>
</dbReference>
<dbReference type="InterPro" id="IPR002075">
    <property type="entry name" value="NTF2_dom"/>
</dbReference>
<dbReference type="InterPro" id="IPR018222">
    <property type="entry name" value="Nuclear_transport_factor_2_euk"/>
</dbReference>